<dbReference type="SFLD" id="SFLDG01180">
    <property type="entry name" value="SUF1"/>
    <property type="match status" value="1"/>
</dbReference>
<dbReference type="Pfam" id="PF17172">
    <property type="entry name" value="GST_N_4"/>
    <property type="match status" value="1"/>
</dbReference>
<dbReference type="CDD" id="cd03193">
    <property type="entry name" value="GST_C_Metaxin"/>
    <property type="match status" value="1"/>
</dbReference>
<accession>A0ABM8XBW3</accession>
<dbReference type="SFLD" id="SFLDG01200">
    <property type="entry name" value="SUF1.1"/>
    <property type="match status" value="1"/>
</dbReference>
<dbReference type="Pfam" id="PF17171">
    <property type="entry name" value="GST_C_6"/>
    <property type="match status" value="1"/>
</dbReference>
<sequence>MITLYTFGPAFGLPDASPFVTKAELLLKLSGLPYETRRGSLRRAPKGKLPYLDDTGRIIADSTLIRLYLEKTYHIDFDEGLDAAQRGTAWAIEKLMEDNLYWVVARVRWLDRENFERGPAQYFRRVPAPVRGLVERLVRRKVRQMLWSQGAGRYTDDELVALANHSVGAIADVLGDRRYLMGDRPCGADATLFAFAGALMSPVFETPIRTAAEARPNLVAYIARMRREFYPDFAFPAAATATATTAALPGPGIAAASVGNAGADVAEAADAAATPIAAQNSRTM</sequence>
<reference evidence="2 3" key="1">
    <citation type="submission" date="2021-08" db="EMBL/GenBank/DDBJ databases">
        <authorList>
            <person name="Peeters C."/>
        </authorList>
    </citation>
    <scope>NUCLEOTIDE SEQUENCE [LARGE SCALE GENOMIC DNA]</scope>
    <source>
        <strain evidence="2 3">LMG 32289</strain>
    </source>
</reference>
<dbReference type="SFLD" id="SFLDS00019">
    <property type="entry name" value="Glutathione_Transferase_(cytos"/>
    <property type="match status" value="1"/>
</dbReference>
<dbReference type="SUPFAM" id="SSF52833">
    <property type="entry name" value="Thioredoxin-like"/>
    <property type="match status" value="1"/>
</dbReference>
<dbReference type="Gene3D" id="3.40.30.10">
    <property type="entry name" value="Glutaredoxin"/>
    <property type="match status" value="1"/>
</dbReference>
<evidence type="ECO:0000259" key="1">
    <source>
        <dbReference type="PROSITE" id="PS50404"/>
    </source>
</evidence>
<dbReference type="InterPro" id="IPR036282">
    <property type="entry name" value="Glutathione-S-Trfase_C_sf"/>
</dbReference>
<proteinExistence type="predicted"/>
<dbReference type="InterPro" id="IPR033468">
    <property type="entry name" value="Metaxin_GST"/>
</dbReference>
<dbReference type="SUPFAM" id="SSF47616">
    <property type="entry name" value="GST C-terminal domain-like"/>
    <property type="match status" value="1"/>
</dbReference>
<feature type="domain" description="GST N-terminal" evidence="1">
    <location>
        <begin position="7"/>
        <end position="77"/>
    </location>
</feature>
<evidence type="ECO:0000313" key="2">
    <source>
        <dbReference type="EMBL" id="CAG9177481.1"/>
    </source>
</evidence>
<dbReference type="InterPro" id="IPR012336">
    <property type="entry name" value="Thioredoxin-like_fold"/>
</dbReference>
<dbReference type="CDD" id="cd03080">
    <property type="entry name" value="GST_N_Metaxin_like"/>
    <property type="match status" value="1"/>
</dbReference>
<dbReference type="InterPro" id="IPR050931">
    <property type="entry name" value="Mito_Protein_Transport_Metaxin"/>
</dbReference>
<comment type="caution">
    <text evidence="2">The sequence shown here is derived from an EMBL/GenBank/DDBJ whole genome shotgun (WGS) entry which is preliminary data.</text>
</comment>
<dbReference type="InterPro" id="IPR004045">
    <property type="entry name" value="Glutathione_S-Trfase_N"/>
</dbReference>
<dbReference type="InterPro" id="IPR040079">
    <property type="entry name" value="Glutathione_S-Trfase"/>
</dbReference>
<organism evidence="2 3">
    <name type="scientific">Cupriavidus pampae</name>
    <dbReference type="NCBI Taxonomy" id="659251"/>
    <lineage>
        <taxon>Bacteria</taxon>
        <taxon>Pseudomonadati</taxon>
        <taxon>Pseudomonadota</taxon>
        <taxon>Betaproteobacteria</taxon>
        <taxon>Burkholderiales</taxon>
        <taxon>Burkholderiaceae</taxon>
        <taxon>Cupriavidus</taxon>
    </lineage>
</organism>
<gene>
    <name evidence="2" type="ORF">LMG32289_03821</name>
</gene>
<dbReference type="Proteomes" id="UP000706525">
    <property type="component" value="Unassembled WGS sequence"/>
</dbReference>
<protein>
    <recommendedName>
        <fullName evidence="1">GST N-terminal domain-containing protein</fullName>
    </recommendedName>
</protein>
<dbReference type="PROSITE" id="PS50404">
    <property type="entry name" value="GST_NTER"/>
    <property type="match status" value="1"/>
</dbReference>
<dbReference type="PANTHER" id="PTHR12289:SF41">
    <property type="entry name" value="FAILED AXON CONNECTIONS-RELATED"/>
    <property type="match status" value="1"/>
</dbReference>
<dbReference type="InterPro" id="IPR026928">
    <property type="entry name" value="FAX/IsoI-like"/>
</dbReference>
<dbReference type="PANTHER" id="PTHR12289">
    <property type="entry name" value="METAXIN RELATED"/>
    <property type="match status" value="1"/>
</dbReference>
<keyword evidence="3" id="KW-1185">Reference proteome</keyword>
<dbReference type="Gene3D" id="1.20.1050.10">
    <property type="match status" value="1"/>
</dbReference>
<dbReference type="InterPro" id="IPR036249">
    <property type="entry name" value="Thioredoxin-like_sf"/>
</dbReference>
<evidence type="ECO:0000313" key="3">
    <source>
        <dbReference type="Proteomes" id="UP000706525"/>
    </source>
</evidence>
<dbReference type="EMBL" id="CAJZAG010000007">
    <property type="protein sequence ID" value="CAG9177481.1"/>
    <property type="molecule type" value="Genomic_DNA"/>
</dbReference>
<name>A0ABM8XBW3_9BURK</name>